<gene>
    <name evidence="7" type="ORF">CKF59_02300</name>
</gene>
<dbReference type="Pfam" id="PF00160">
    <property type="entry name" value="Pro_isomerase"/>
    <property type="match status" value="1"/>
</dbReference>
<dbReference type="RefSeq" id="WP_119534369.1">
    <property type="nucleotide sequence ID" value="NZ_NRJF01000057.1"/>
</dbReference>
<dbReference type="InterPro" id="IPR044665">
    <property type="entry name" value="E_coli_cyclophilin_A-like"/>
</dbReference>
<dbReference type="OrthoDB" id="9807797at2"/>
<dbReference type="SUPFAM" id="SSF50891">
    <property type="entry name" value="Cyclophilin-like"/>
    <property type="match status" value="1"/>
</dbReference>
<evidence type="ECO:0000256" key="5">
    <source>
        <dbReference type="RuleBase" id="RU363019"/>
    </source>
</evidence>
<reference evidence="7 8" key="1">
    <citation type="submission" date="2017-08" db="EMBL/GenBank/DDBJ databases">
        <title>Reclassification of Bisgaard taxon 37 and 44.</title>
        <authorList>
            <person name="Christensen H."/>
        </authorList>
    </citation>
    <scope>NUCLEOTIDE SEQUENCE [LARGE SCALE GENOMIC DNA]</scope>
    <source>
        <strain evidence="7 8">EEAB3T1</strain>
    </source>
</reference>
<comment type="function">
    <text evidence="1 5">PPIases accelerate the folding of proteins. It catalyzes the cis-trans isomerization of proline imidic peptide bonds in oligopeptides.</text>
</comment>
<feature type="domain" description="PPIase cyclophilin-type" evidence="6">
    <location>
        <begin position="14"/>
        <end position="167"/>
    </location>
</feature>
<dbReference type="InterPro" id="IPR024936">
    <property type="entry name" value="Cyclophilin-type_PPIase"/>
</dbReference>
<keyword evidence="8" id="KW-1185">Reference proteome</keyword>
<evidence type="ECO:0000313" key="8">
    <source>
        <dbReference type="Proteomes" id="UP000265964"/>
    </source>
</evidence>
<dbReference type="PROSITE" id="PS50072">
    <property type="entry name" value="CSA_PPIASE_2"/>
    <property type="match status" value="1"/>
</dbReference>
<dbReference type="GO" id="GO:0003755">
    <property type="term" value="F:peptidyl-prolyl cis-trans isomerase activity"/>
    <property type="evidence" value="ECO:0007669"/>
    <property type="project" value="UniProtKB-UniRule"/>
</dbReference>
<dbReference type="InterPro" id="IPR002130">
    <property type="entry name" value="Cyclophilin-type_PPIase_dom"/>
</dbReference>
<dbReference type="Gene3D" id="2.40.100.10">
    <property type="entry name" value="Cyclophilin-like"/>
    <property type="match status" value="1"/>
</dbReference>
<dbReference type="Proteomes" id="UP000265964">
    <property type="component" value="Unassembled WGS sequence"/>
</dbReference>
<dbReference type="PRINTS" id="PR00153">
    <property type="entry name" value="CSAPPISMRASE"/>
</dbReference>
<comment type="caution">
    <text evidence="7">The sequence shown here is derived from an EMBL/GenBank/DDBJ whole genome shotgun (WGS) entry which is preliminary data.</text>
</comment>
<dbReference type="GO" id="GO:0006457">
    <property type="term" value="P:protein folding"/>
    <property type="evidence" value="ECO:0007669"/>
    <property type="project" value="InterPro"/>
</dbReference>
<evidence type="ECO:0000256" key="3">
    <source>
        <dbReference type="ARBA" id="ARBA00023110"/>
    </source>
</evidence>
<evidence type="ECO:0000256" key="4">
    <source>
        <dbReference type="ARBA" id="ARBA00023235"/>
    </source>
</evidence>
<organism evidence="7 8">
    <name type="scientific">Psittacicella gerlachiana</name>
    <dbReference type="NCBI Taxonomy" id="2028574"/>
    <lineage>
        <taxon>Bacteria</taxon>
        <taxon>Pseudomonadati</taxon>
        <taxon>Pseudomonadota</taxon>
        <taxon>Gammaproteobacteria</taxon>
        <taxon>Pasteurellales</taxon>
        <taxon>Psittacicellaceae</taxon>
        <taxon>Psittacicella</taxon>
    </lineage>
</organism>
<dbReference type="InterPro" id="IPR020892">
    <property type="entry name" value="Cyclophilin-type_PPIase_CS"/>
</dbReference>
<dbReference type="InterPro" id="IPR029000">
    <property type="entry name" value="Cyclophilin-like_dom_sf"/>
</dbReference>
<comment type="similarity">
    <text evidence="2 5">Belongs to the cyclophilin-type PPIase family.</text>
</comment>
<dbReference type="EC" id="5.2.1.8" evidence="5"/>
<accession>A0A3A1YKJ8</accession>
<keyword evidence="4 5" id="KW-0413">Isomerase</keyword>
<evidence type="ECO:0000256" key="1">
    <source>
        <dbReference type="ARBA" id="ARBA00002388"/>
    </source>
</evidence>
<keyword evidence="3 5" id="KW-0697">Rotamase</keyword>
<name>A0A3A1YKJ8_9GAMM</name>
<protein>
    <recommendedName>
        <fullName evidence="5">Peptidyl-prolyl cis-trans isomerase</fullName>
        <shortName evidence="5">PPIase</shortName>
        <ecNumber evidence="5">5.2.1.8</ecNumber>
    </recommendedName>
</protein>
<evidence type="ECO:0000313" key="7">
    <source>
        <dbReference type="EMBL" id="RIY36764.1"/>
    </source>
</evidence>
<evidence type="ECO:0000256" key="2">
    <source>
        <dbReference type="ARBA" id="ARBA00007365"/>
    </source>
</evidence>
<dbReference type="PROSITE" id="PS00170">
    <property type="entry name" value="CSA_PPIASE_1"/>
    <property type="match status" value="1"/>
</dbReference>
<proteinExistence type="inferred from homology"/>
<evidence type="ECO:0000259" key="6">
    <source>
        <dbReference type="PROSITE" id="PS50072"/>
    </source>
</evidence>
<sequence>MSKNPHVLMKTNFGSLEIELYPEQAPITVANFLQYVDEGFYNNVLFHRLVKNFVIQGGGYTLDFKEKENHAPIKNESNNGLSNTVFTLSMARTNAPDSATSQFFINLVDNSRHLDAVVDPDGQVKRWGYAVFGKVVKGFEVLPQVEKKKVKAMDIPVETLYIESVERI</sequence>
<comment type="catalytic activity">
    <reaction evidence="5">
        <text>[protein]-peptidylproline (omega=180) = [protein]-peptidylproline (omega=0)</text>
        <dbReference type="Rhea" id="RHEA:16237"/>
        <dbReference type="Rhea" id="RHEA-COMP:10747"/>
        <dbReference type="Rhea" id="RHEA-COMP:10748"/>
        <dbReference type="ChEBI" id="CHEBI:83833"/>
        <dbReference type="ChEBI" id="CHEBI:83834"/>
        <dbReference type="EC" id="5.2.1.8"/>
    </reaction>
</comment>
<dbReference type="EMBL" id="NRJF01000057">
    <property type="protein sequence ID" value="RIY36764.1"/>
    <property type="molecule type" value="Genomic_DNA"/>
</dbReference>
<dbReference type="PANTHER" id="PTHR43246">
    <property type="entry name" value="PEPTIDYL-PROLYL CIS-TRANS ISOMERASE CYP38, CHLOROPLASTIC"/>
    <property type="match status" value="1"/>
</dbReference>
<dbReference type="PIRSF" id="PIRSF001467">
    <property type="entry name" value="Peptidylpro_ismrse"/>
    <property type="match status" value="1"/>
</dbReference>
<dbReference type="AlphaFoldDB" id="A0A3A1YKJ8"/>